<gene>
    <name evidence="6" type="ORF">Sdia_35140</name>
</gene>
<proteinExistence type="inferred from homology"/>
<dbReference type="SUPFAM" id="SSF54001">
    <property type="entry name" value="Cysteine proteinases"/>
    <property type="match status" value="1"/>
</dbReference>
<protein>
    <recommendedName>
        <fullName evidence="5">NlpC/P60 domain-containing protein</fullName>
    </recommendedName>
</protein>
<keyword evidence="7" id="KW-1185">Reference proteome</keyword>
<evidence type="ECO:0000256" key="2">
    <source>
        <dbReference type="ARBA" id="ARBA00022670"/>
    </source>
</evidence>
<dbReference type="InterPro" id="IPR051794">
    <property type="entry name" value="PG_Endopeptidase_C40"/>
</dbReference>
<keyword evidence="2" id="KW-0645">Protease</keyword>
<reference evidence="6 7" key="1">
    <citation type="submission" date="2020-02" db="EMBL/GenBank/DDBJ databases">
        <title>Whole genome shotgun sequence of Streptomyces diastaticus subsp. diastaticus NBRC 13412.</title>
        <authorList>
            <person name="Ichikawa N."/>
            <person name="Komaki H."/>
            <person name="Tamura T."/>
        </authorList>
    </citation>
    <scope>NUCLEOTIDE SEQUENCE [LARGE SCALE GENOMIC DNA]</scope>
    <source>
        <strain evidence="6 7">NBRC 13412</strain>
    </source>
</reference>
<dbReference type="Proteomes" id="UP000472710">
    <property type="component" value="Unassembled WGS sequence"/>
</dbReference>
<evidence type="ECO:0000256" key="1">
    <source>
        <dbReference type="ARBA" id="ARBA00007074"/>
    </source>
</evidence>
<comment type="caution">
    <text evidence="6">The sequence shown here is derived from an EMBL/GenBank/DDBJ whole genome shotgun (WGS) entry which is preliminary data.</text>
</comment>
<dbReference type="Pfam" id="PF00877">
    <property type="entry name" value="NLPC_P60"/>
    <property type="match status" value="1"/>
</dbReference>
<name>A0ABQ1CRI9_STRDI</name>
<evidence type="ECO:0000256" key="3">
    <source>
        <dbReference type="ARBA" id="ARBA00022801"/>
    </source>
</evidence>
<sequence length="82" mass="8954">MRSAGKAVGRADLRPGDLIVFNADGNWGHVGLYIGNGQMVHAPNPRTPGETASVQRRVVPRRLDDPPSSVNCRFRIEMSLSK</sequence>
<evidence type="ECO:0000256" key="4">
    <source>
        <dbReference type="ARBA" id="ARBA00022807"/>
    </source>
</evidence>
<dbReference type="PANTHER" id="PTHR47359">
    <property type="entry name" value="PEPTIDOGLYCAN DL-ENDOPEPTIDASE CWLO"/>
    <property type="match status" value="1"/>
</dbReference>
<dbReference type="EMBL" id="BLLN01000003">
    <property type="protein sequence ID" value="GFH72746.1"/>
    <property type="molecule type" value="Genomic_DNA"/>
</dbReference>
<dbReference type="InterPro" id="IPR038765">
    <property type="entry name" value="Papain-like_cys_pep_sf"/>
</dbReference>
<dbReference type="PANTHER" id="PTHR47359:SF3">
    <property type="entry name" value="NLP_P60 DOMAIN-CONTAINING PROTEIN-RELATED"/>
    <property type="match status" value="1"/>
</dbReference>
<dbReference type="InterPro" id="IPR000064">
    <property type="entry name" value="NLP_P60_dom"/>
</dbReference>
<accession>A0ABQ1CRI9</accession>
<evidence type="ECO:0000259" key="5">
    <source>
        <dbReference type="Pfam" id="PF00877"/>
    </source>
</evidence>
<dbReference type="Gene3D" id="3.90.1720.10">
    <property type="entry name" value="endopeptidase domain like (from Nostoc punctiforme)"/>
    <property type="match status" value="1"/>
</dbReference>
<organism evidence="6 7">
    <name type="scientific">Streptomyces diastaticus subsp. diastaticus</name>
    <dbReference type="NCBI Taxonomy" id="68040"/>
    <lineage>
        <taxon>Bacteria</taxon>
        <taxon>Bacillati</taxon>
        <taxon>Actinomycetota</taxon>
        <taxon>Actinomycetes</taxon>
        <taxon>Kitasatosporales</taxon>
        <taxon>Streptomycetaceae</taxon>
        <taxon>Streptomyces</taxon>
        <taxon>Streptomyces diastaticus group</taxon>
    </lineage>
</organism>
<keyword evidence="4" id="KW-0788">Thiol protease</keyword>
<feature type="domain" description="NlpC/P60" evidence="5">
    <location>
        <begin position="4"/>
        <end position="45"/>
    </location>
</feature>
<comment type="similarity">
    <text evidence="1">Belongs to the peptidase C40 family.</text>
</comment>
<evidence type="ECO:0000313" key="7">
    <source>
        <dbReference type="Proteomes" id="UP000472710"/>
    </source>
</evidence>
<keyword evidence="3" id="KW-0378">Hydrolase</keyword>
<evidence type="ECO:0000313" key="6">
    <source>
        <dbReference type="EMBL" id="GFH72746.1"/>
    </source>
</evidence>